<dbReference type="GO" id="GO:0003700">
    <property type="term" value="F:DNA-binding transcription factor activity"/>
    <property type="evidence" value="ECO:0007669"/>
    <property type="project" value="TreeGrafter"/>
</dbReference>
<proteinExistence type="predicted"/>
<dbReference type="Gene3D" id="1.10.357.10">
    <property type="entry name" value="Tetracycline Repressor, domain 2"/>
    <property type="match status" value="1"/>
</dbReference>
<sequence>MPKVSEEHRISRRKEILNAAVVLFARNGFDGTSMADIIAESGLSAGAIYGHFKSKADLVQSSVEDIFVQRQTELEEMLASDIVLSPAAVLTRLLQGMREEIESPALLLQLWAAANREPELHRLATGLADHLIDVLSQYFAAWYRENGRIEGEAEARARRLAPLCLGIAQGYMIQASLIDGFDGKAYIAAIPELLGEH</sequence>
<name>A0A1H1Y6K5_9MICO</name>
<dbReference type="STRING" id="412690.SAMN04489834_2992"/>
<dbReference type="Pfam" id="PF00440">
    <property type="entry name" value="TetR_N"/>
    <property type="match status" value="1"/>
</dbReference>
<keyword evidence="2 3" id="KW-0238">DNA-binding</keyword>
<dbReference type="AlphaFoldDB" id="A0A1H1Y6K5"/>
<dbReference type="PANTHER" id="PTHR30055">
    <property type="entry name" value="HTH-TYPE TRANSCRIPTIONAL REGULATOR RUTR"/>
    <property type="match status" value="1"/>
</dbReference>
<reference evidence="6" key="1">
    <citation type="submission" date="2016-10" db="EMBL/GenBank/DDBJ databases">
        <authorList>
            <person name="Varghese N."/>
            <person name="Submissions S."/>
        </authorList>
    </citation>
    <scope>NUCLEOTIDE SEQUENCE [LARGE SCALE GENOMIC DNA]</scope>
    <source>
        <strain evidence="6">DSM 21772</strain>
    </source>
</reference>
<keyword evidence="6" id="KW-1185">Reference proteome</keyword>
<dbReference type="GO" id="GO:0000976">
    <property type="term" value="F:transcription cis-regulatory region binding"/>
    <property type="evidence" value="ECO:0007669"/>
    <property type="project" value="TreeGrafter"/>
</dbReference>
<keyword evidence="1" id="KW-0678">Repressor</keyword>
<evidence type="ECO:0000313" key="6">
    <source>
        <dbReference type="Proteomes" id="UP000181956"/>
    </source>
</evidence>
<feature type="DNA-binding region" description="H-T-H motif" evidence="3">
    <location>
        <begin position="33"/>
        <end position="52"/>
    </location>
</feature>
<dbReference type="RefSeq" id="WP_083364746.1">
    <property type="nucleotide sequence ID" value="NZ_LT629742.1"/>
</dbReference>
<dbReference type="InterPro" id="IPR039538">
    <property type="entry name" value="BetI_C"/>
</dbReference>
<gene>
    <name evidence="5" type="ORF">SAMN04489834_2992</name>
</gene>
<dbReference type="SUPFAM" id="SSF46689">
    <property type="entry name" value="Homeodomain-like"/>
    <property type="match status" value="1"/>
</dbReference>
<evidence type="ECO:0000256" key="3">
    <source>
        <dbReference type="PROSITE-ProRule" id="PRU00335"/>
    </source>
</evidence>
<feature type="domain" description="HTH tetR-type" evidence="4">
    <location>
        <begin position="10"/>
        <end position="70"/>
    </location>
</feature>
<dbReference type="InterPro" id="IPR050109">
    <property type="entry name" value="HTH-type_TetR-like_transc_reg"/>
</dbReference>
<dbReference type="InterPro" id="IPR023772">
    <property type="entry name" value="DNA-bd_HTH_TetR-type_CS"/>
</dbReference>
<dbReference type="PANTHER" id="PTHR30055:SF226">
    <property type="entry name" value="HTH-TYPE TRANSCRIPTIONAL REGULATOR PKSA"/>
    <property type="match status" value="1"/>
</dbReference>
<dbReference type="InterPro" id="IPR009057">
    <property type="entry name" value="Homeodomain-like_sf"/>
</dbReference>
<accession>A0A1H1Y6K5</accession>
<evidence type="ECO:0000259" key="4">
    <source>
        <dbReference type="PROSITE" id="PS50977"/>
    </source>
</evidence>
<dbReference type="PRINTS" id="PR00455">
    <property type="entry name" value="HTHTETR"/>
</dbReference>
<evidence type="ECO:0000256" key="1">
    <source>
        <dbReference type="ARBA" id="ARBA00022491"/>
    </source>
</evidence>
<evidence type="ECO:0000256" key="2">
    <source>
        <dbReference type="ARBA" id="ARBA00023125"/>
    </source>
</evidence>
<dbReference type="EMBL" id="LT629742">
    <property type="protein sequence ID" value="SDT17063.1"/>
    <property type="molecule type" value="Genomic_DNA"/>
</dbReference>
<dbReference type="PROSITE" id="PS01081">
    <property type="entry name" value="HTH_TETR_1"/>
    <property type="match status" value="1"/>
</dbReference>
<dbReference type="OrthoDB" id="5242390at2"/>
<evidence type="ECO:0000313" key="5">
    <source>
        <dbReference type="EMBL" id="SDT17063.1"/>
    </source>
</evidence>
<dbReference type="InterPro" id="IPR001647">
    <property type="entry name" value="HTH_TetR"/>
</dbReference>
<dbReference type="Proteomes" id="UP000181956">
    <property type="component" value="Chromosome I"/>
</dbReference>
<protein>
    <submittedName>
        <fullName evidence="5">DNA-binding transcriptional regulator, AcrR family</fullName>
    </submittedName>
</protein>
<organism evidence="5 6">
    <name type="scientific">Microterricola viridarii</name>
    <dbReference type="NCBI Taxonomy" id="412690"/>
    <lineage>
        <taxon>Bacteria</taxon>
        <taxon>Bacillati</taxon>
        <taxon>Actinomycetota</taxon>
        <taxon>Actinomycetes</taxon>
        <taxon>Micrococcales</taxon>
        <taxon>Microbacteriaceae</taxon>
        <taxon>Microterricola</taxon>
    </lineage>
</organism>
<dbReference type="Pfam" id="PF13977">
    <property type="entry name" value="TetR_C_6"/>
    <property type="match status" value="1"/>
</dbReference>
<dbReference type="PROSITE" id="PS50977">
    <property type="entry name" value="HTH_TETR_2"/>
    <property type="match status" value="1"/>
</dbReference>